<dbReference type="GO" id="GO:0004519">
    <property type="term" value="F:endonuclease activity"/>
    <property type="evidence" value="ECO:0007669"/>
    <property type="project" value="UniProtKB-KW"/>
</dbReference>
<feature type="domain" description="MutL C-terminal dimerisation" evidence="7">
    <location>
        <begin position="439"/>
        <end position="581"/>
    </location>
</feature>
<evidence type="ECO:0000256" key="3">
    <source>
        <dbReference type="ARBA" id="ARBA00022763"/>
    </source>
</evidence>
<dbReference type="NCBIfam" id="TIGR00585">
    <property type="entry name" value="mutl"/>
    <property type="match status" value="1"/>
</dbReference>
<gene>
    <name evidence="5 9" type="primary">mutL</name>
    <name evidence="9" type="ORF">G3M78_10400</name>
</gene>
<evidence type="ECO:0000256" key="2">
    <source>
        <dbReference type="ARBA" id="ARBA00021975"/>
    </source>
</evidence>
<evidence type="ECO:0000256" key="5">
    <source>
        <dbReference type="HAMAP-Rule" id="MF_00149"/>
    </source>
</evidence>
<accession>A0A7T0C3B2</accession>
<dbReference type="InterPro" id="IPR014790">
    <property type="entry name" value="MutL_C"/>
</dbReference>
<dbReference type="InterPro" id="IPR013507">
    <property type="entry name" value="DNA_mismatch_S5_2-like"/>
</dbReference>
<feature type="region of interest" description="Disordered" evidence="6">
    <location>
        <begin position="339"/>
        <end position="395"/>
    </location>
</feature>
<dbReference type="GO" id="GO:0005524">
    <property type="term" value="F:ATP binding"/>
    <property type="evidence" value="ECO:0007669"/>
    <property type="project" value="InterPro"/>
</dbReference>
<evidence type="ECO:0000256" key="1">
    <source>
        <dbReference type="ARBA" id="ARBA00006082"/>
    </source>
</evidence>
<evidence type="ECO:0000313" key="10">
    <source>
        <dbReference type="Proteomes" id="UP000594464"/>
    </source>
</evidence>
<dbReference type="InterPro" id="IPR014721">
    <property type="entry name" value="Ribsml_uS5_D2-typ_fold_subgr"/>
</dbReference>
<dbReference type="Proteomes" id="UP000594464">
    <property type="component" value="Chromosome"/>
</dbReference>
<dbReference type="SMART" id="SM00853">
    <property type="entry name" value="MutL_C"/>
    <property type="match status" value="1"/>
</dbReference>
<dbReference type="GO" id="GO:0016887">
    <property type="term" value="F:ATP hydrolysis activity"/>
    <property type="evidence" value="ECO:0007669"/>
    <property type="project" value="InterPro"/>
</dbReference>
<dbReference type="InterPro" id="IPR042121">
    <property type="entry name" value="MutL_C_regsub"/>
</dbReference>
<dbReference type="Gene3D" id="3.30.1370.100">
    <property type="entry name" value="MutL, C-terminal domain, regulatory subdomain"/>
    <property type="match status" value="1"/>
</dbReference>
<comment type="similarity">
    <text evidence="1 5">Belongs to the DNA mismatch repair MutL/HexB family.</text>
</comment>
<dbReference type="PROSITE" id="PS00058">
    <property type="entry name" value="DNA_MISMATCH_REPAIR_1"/>
    <property type="match status" value="1"/>
</dbReference>
<dbReference type="SUPFAM" id="SSF118116">
    <property type="entry name" value="DNA mismatch repair protein MutL"/>
    <property type="match status" value="1"/>
</dbReference>
<dbReference type="InterPro" id="IPR042120">
    <property type="entry name" value="MutL_C_dimsub"/>
</dbReference>
<dbReference type="InterPro" id="IPR014762">
    <property type="entry name" value="DNA_mismatch_repair_CS"/>
</dbReference>
<proteinExistence type="inferred from homology"/>
<dbReference type="HAMAP" id="MF_00149">
    <property type="entry name" value="DNA_mis_repair"/>
    <property type="match status" value="1"/>
</dbReference>
<evidence type="ECO:0000256" key="6">
    <source>
        <dbReference type="SAM" id="MobiDB-lite"/>
    </source>
</evidence>
<dbReference type="SUPFAM" id="SSF55874">
    <property type="entry name" value="ATPase domain of HSP90 chaperone/DNA topoisomerase II/histidine kinase"/>
    <property type="match status" value="1"/>
</dbReference>
<sequence length="624" mass="69674">MNKRSESEKSPMSRIHVLPDALSNQIAAGEVVERPCSVVKELVENAVDAGARKILIEAEQGGKELIRVDDDGCGMSMEDAELSFERHATSKISSQEDLVRIGTFGFRGEALPSIGSVAKVRLTTSLDENQGGQLVSVEAGELKMSKQVGRPRGTQVEVRHLFFNTPARRKFLKSDSAEFSHIVQVATQQALAHPEIHFTLIHNGRKILNTASTDQLLYRIAELFGSDLAGELVQVDAEVGDYRLTGFISSPVFTRSNRNNQYVYVNGRLVRDKVVQHATQQGYSHLLPKGRHPVIFLFLEMDPALVDVNVHPAKAEVRFAFQSDVHRFVSRAVRGALSSSDKLPLAEPTQESGAGATYSPPSAHSVQSHHDQPSAQRTMEWKREEPSPREHQEALAQSLGALYQSEASDTHRDVTAGGMTLFEKKGIPLSKLIYSEFEPIGQLENSFIIMQGKKGMVIVDQHIAHERVLYERFREAARDKRVESQQLLFPKTLEFSPVEAQILTDELPVLKELGMELEPFGENGFLLRSVPAILKNEDPERVLRDILELAESGEGNALQNKFDDILIMMSCKSAIKINQPMELNQIRKLISDLEATEMPYTCPHGRPISLLFDMDDILKKFLRK</sequence>
<dbReference type="InterPro" id="IPR020568">
    <property type="entry name" value="Ribosomal_Su5_D2-typ_SF"/>
</dbReference>
<dbReference type="Pfam" id="PF13589">
    <property type="entry name" value="HATPase_c_3"/>
    <property type="match status" value="1"/>
</dbReference>
<dbReference type="PANTHER" id="PTHR10073">
    <property type="entry name" value="DNA MISMATCH REPAIR PROTEIN MLH, PMS, MUTL"/>
    <property type="match status" value="1"/>
</dbReference>
<dbReference type="FunFam" id="3.30.565.10:FF:000003">
    <property type="entry name" value="DNA mismatch repair endonuclease MutL"/>
    <property type="match status" value="1"/>
</dbReference>
<keyword evidence="3 5" id="KW-0227">DNA damage</keyword>
<feature type="domain" description="DNA mismatch repair protein S5" evidence="8">
    <location>
        <begin position="220"/>
        <end position="338"/>
    </location>
</feature>
<dbReference type="Pfam" id="PF08676">
    <property type="entry name" value="MutL_C"/>
    <property type="match status" value="1"/>
</dbReference>
<dbReference type="GO" id="GO:0006298">
    <property type="term" value="P:mismatch repair"/>
    <property type="evidence" value="ECO:0007669"/>
    <property type="project" value="UniProtKB-UniRule"/>
</dbReference>
<dbReference type="AlphaFoldDB" id="A0A7T0C3B2"/>
<dbReference type="EMBL" id="CP048620">
    <property type="protein sequence ID" value="QPJ65777.1"/>
    <property type="molecule type" value="Genomic_DNA"/>
</dbReference>
<dbReference type="Pfam" id="PF01119">
    <property type="entry name" value="DNA_mis_repair"/>
    <property type="match status" value="1"/>
</dbReference>
<dbReference type="GO" id="GO:0032300">
    <property type="term" value="C:mismatch repair complex"/>
    <property type="evidence" value="ECO:0007669"/>
    <property type="project" value="InterPro"/>
</dbReference>
<keyword evidence="9" id="KW-0378">Hydrolase</keyword>
<evidence type="ECO:0000259" key="7">
    <source>
        <dbReference type="SMART" id="SM00853"/>
    </source>
</evidence>
<dbReference type="SMART" id="SM01340">
    <property type="entry name" value="DNA_mis_repair"/>
    <property type="match status" value="1"/>
</dbReference>
<dbReference type="CDD" id="cd16926">
    <property type="entry name" value="HATPase_MutL-MLH-PMS-like"/>
    <property type="match status" value="1"/>
</dbReference>
<dbReference type="InterPro" id="IPR036890">
    <property type="entry name" value="HATPase_C_sf"/>
</dbReference>
<dbReference type="InterPro" id="IPR037198">
    <property type="entry name" value="MutL_C_sf"/>
</dbReference>
<dbReference type="Gene3D" id="3.30.1540.20">
    <property type="entry name" value="MutL, C-terminal domain, dimerisation subdomain"/>
    <property type="match status" value="1"/>
</dbReference>
<dbReference type="GO" id="GO:0030983">
    <property type="term" value="F:mismatched DNA binding"/>
    <property type="evidence" value="ECO:0007669"/>
    <property type="project" value="InterPro"/>
</dbReference>
<dbReference type="InterPro" id="IPR038973">
    <property type="entry name" value="MutL/Mlh/Pms-like"/>
</dbReference>
<dbReference type="PANTHER" id="PTHR10073:SF12">
    <property type="entry name" value="DNA MISMATCH REPAIR PROTEIN MLH1"/>
    <property type="match status" value="1"/>
</dbReference>
<evidence type="ECO:0000256" key="4">
    <source>
        <dbReference type="ARBA" id="ARBA00023204"/>
    </source>
</evidence>
<dbReference type="CDD" id="cd00782">
    <property type="entry name" value="MutL_Trans"/>
    <property type="match status" value="1"/>
</dbReference>
<dbReference type="InterPro" id="IPR002099">
    <property type="entry name" value="MutL/Mlh/PMS"/>
</dbReference>
<organism evidence="9 10">
    <name type="scientific">Candidatus Nitrohelix vancouverensis</name>
    <dbReference type="NCBI Taxonomy" id="2705534"/>
    <lineage>
        <taxon>Bacteria</taxon>
        <taxon>Pseudomonadati</taxon>
        <taxon>Nitrospinota/Tectimicrobiota group</taxon>
        <taxon>Nitrospinota</taxon>
        <taxon>Nitrospinia</taxon>
        <taxon>Nitrospinales</taxon>
        <taxon>Nitrospinaceae</taxon>
        <taxon>Candidatus Nitrohelix</taxon>
    </lineage>
</organism>
<evidence type="ECO:0000259" key="8">
    <source>
        <dbReference type="SMART" id="SM01340"/>
    </source>
</evidence>
<dbReference type="SUPFAM" id="SSF54211">
    <property type="entry name" value="Ribosomal protein S5 domain 2-like"/>
    <property type="match status" value="1"/>
</dbReference>
<dbReference type="GO" id="GO:0140664">
    <property type="term" value="F:ATP-dependent DNA damage sensor activity"/>
    <property type="evidence" value="ECO:0007669"/>
    <property type="project" value="InterPro"/>
</dbReference>
<evidence type="ECO:0000313" key="9">
    <source>
        <dbReference type="EMBL" id="QPJ65777.1"/>
    </source>
</evidence>
<protein>
    <recommendedName>
        <fullName evidence="2 5">DNA mismatch repair protein MutL</fullName>
    </recommendedName>
</protein>
<dbReference type="KEGG" id="nva:G3M78_10400"/>
<comment type="function">
    <text evidence="5">This protein is involved in the repair of mismatches in DNA. It is required for dam-dependent methyl-directed DNA mismatch repair. May act as a 'molecular matchmaker', a protein that promotes the formation of a stable complex between two or more DNA-binding proteins in an ATP-dependent manner without itself being part of a final effector complex.</text>
</comment>
<dbReference type="InterPro" id="IPR020667">
    <property type="entry name" value="DNA_mismatch_repair_MutL"/>
</dbReference>
<dbReference type="Gene3D" id="3.30.230.10">
    <property type="match status" value="1"/>
</dbReference>
<keyword evidence="9" id="KW-0540">Nuclease</keyword>
<name>A0A7T0C3B2_9BACT</name>
<reference evidence="10" key="1">
    <citation type="submission" date="2020-02" db="EMBL/GenBank/DDBJ databases">
        <title>Genomic and physiological characterization of two novel Nitrospinaceae genera.</title>
        <authorList>
            <person name="Mueller A.J."/>
            <person name="Jung M.-Y."/>
            <person name="Strachan C.R."/>
            <person name="Herbold C.W."/>
            <person name="Kirkegaard R.H."/>
            <person name="Daims H."/>
        </authorList>
    </citation>
    <scope>NUCLEOTIDE SEQUENCE [LARGE SCALE GENOMIC DNA]</scope>
</reference>
<keyword evidence="9" id="KW-0255">Endonuclease</keyword>
<keyword evidence="4 5" id="KW-0234">DNA repair</keyword>
<feature type="compositionally biased region" description="Basic and acidic residues" evidence="6">
    <location>
        <begin position="379"/>
        <end position="393"/>
    </location>
</feature>
<dbReference type="Gene3D" id="3.30.565.10">
    <property type="entry name" value="Histidine kinase-like ATPase, C-terminal domain"/>
    <property type="match status" value="1"/>
</dbReference>